<dbReference type="PANTHER" id="PTHR12210">
    <property type="entry name" value="DULLARD PROTEIN PHOSPHATASE"/>
    <property type="match status" value="1"/>
</dbReference>
<dbReference type="SMART" id="SM00577">
    <property type="entry name" value="CPDc"/>
    <property type="match status" value="1"/>
</dbReference>
<keyword evidence="8" id="KW-1185">Reference proteome</keyword>
<dbReference type="InterPro" id="IPR023214">
    <property type="entry name" value="HAD_sf"/>
</dbReference>
<accession>A0A6A4WX61</accession>
<comment type="caution">
    <text evidence="7">The sequence shown here is derived from an EMBL/GenBank/DDBJ whole genome shotgun (WGS) entry which is preliminary data.</text>
</comment>
<sequence length="324" mass="37217">MENQDPSSTSDYTALKQPPAEAGAADSRLICSAAPRRQPLQQVAPDQHNSRAPPPAQPQVTSAAGDVGCVSAPTEYRSREPEEDEAEEEEEDEEEEEEEDGEEETDYYTDSMFEAYYFIKHLPPLTPEMRARHPALPLKTRSSPHFTLVLDLDETLVHCSLQKMTDASFTFPVLFQGVSYEVFVRTRPFIHEFLDRVSDLFEVILFTASKKVYADKLVNLLDPERKLIKYRLFRDHCVCVNGTYVKDLNILGRDLSRTIIIDNSPEAFGYQYENGIPIESWYTDKEDSELLKLIPFLENLHTLNEDVRPHIREKFQPHTYMPPD</sequence>
<dbReference type="OrthoDB" id="277011at2759"/>
<reference evidence="7 8" key="1">
    <citation type="submission" date="2019-07" db="EMBL/GenBank/DDBJ databases">
        <title>Draft genome assembly of a fouling barnacle, Amphibalanus amphitrite (Darwin, 1854): The first reference genome for Thecostraca.</title>
        <authorList>
            <person name="Kim W."/>
        </authorList>
    </citation>
    <scope>NUCLEOTIDE SEQUENCE [LARGE SCALE GENOMIC DNA]</scope>
    <source>
        <strain evidence="7">SNU_AA5</strain>
        <tissue evidence="7">Soma without cirri and trophi</tissue>
    </source>
</reference>
<evidence type="ECO:0000313" key="7">
    <source>
        <dbReference type="EMBL" id="KAF0311465.1"/>
    </source>
</evidence>
<proteinExistence type="inferred from homology"/>
<dbReference type="Pfam" id="PF03031">
    <property type="entry name" value="NIF"/>
    <property type="match status" value="1"/>
</dbReference>
<feature type="region of interest" description="Disordered" evidence="5">
    <location>
        <begin position="1"/>
        <end position="106"/>
    </location>
</feature>
<dbReference type="AlphaFoldDB" id="A0A6A4WX61"/>
<feature type="compositionally biased region" description="Acidic residues" evidence="5">
    <location>
        <begin position="81"/>
        <end position="106"/>
    </location>
</feature>
<keyword evidence="1" id="KW-0378">Hydrolase</keyword>
<keyword evidence="2" id="KW-0904">Protein phosphatase</keyword>
<evidence type="ECO:0000256" key="5">
    <source>
        <dbReference type="SAM" id="MobiDB-lite"/>
    </source>
</evidence>
<comment type="similarity">
    <text evidence="4">Belongs to the CTDSPL2 family.</text>
</comment>
<dbReference type="PROSITE" id="PS50969">
    <property type="entry name" value="FCP1"/>
    <property type="match status" value="1"/>
</dbReference>
<protein>
    <submittedName>
        <fullName evidence="7">CTD small phosphatase-like protein 2</fullName>
    </submittedName>
</protein>
<dbReference type="SUPFAM" id="SSF56784">
    <property type="entry name" value="HAD-like"/>
    <property type="match status" value="1"/>
</dbReference>
<name>A0A6A4WX61_AMPAM</name>
<dbReference type="InterPro" id="IPR050365">
    <property type="entry name" value="TIM50"/>
</dbReference>
<evidence type="ECO:0000256" key="2">
    <source>
        <dbReference type="ARBA" id="ARBA00022912"/>
    </source>
</evidence>
<dbReference type="GO" id="GO:0004721">
    <property type="term" value="F:phosphoprotein phosphatase activity"/>
    <property type="evidence" value="ECO:0007669"/>
    <property type="project" value="UniProtKB-KW"/>
</dbReference>
<evidence type="ECO:0000256" key="1">
    <source>
        <dbReference type="ARBA" id="ARBA00022801"/>
    </source>
</evidence>
<dbReference type="CDD" id="cd07521">
    <property type="entry name" value="HAD_FCP1-like"/>
    <property type="match status" value="1"/>
</dbReference>
<organism evidence="7 8">
    <name type="scientific">Amphibalanus amphitrite</name>
    <name type="common">Striped barnacle</name>
    <name type="synonym">Balanus amphitrite</name>
    <dbReference type="NCBI Taxonomy" id="1232801"/>
    <lineage>
        <taxon>Eukaryota</taxon>
        <taxon>Metazoa</taxon>
        <taxon>Ecdysozoa</taxon>
        <taxon>Arthropoda</taxon>
        <taxon>Crustacea</taxon>
        <taxon>Multicrustacea</taxon>
        <taxon>Cirripedia</taxon>
        <taxon>Thoracica</taxon>
        <taxon>Thoracicalcarea</taxon>
        <taxon>Balanomorpha</taxon>
        <taxon>Balanoidea</taxon>
        <taxon>Balanidae</taxon>
        <taxon>Amphibalaninae</taxon>
        <taxon>Amphibalanus</taxon>
    </lineage>
</organism>
<feature type="compositionally biased region" description="Polar residues" evidence="5">
    <location>
        <begin position="1"/>
        <end position="12"/>
    </location>
</feature>
<dbReference type="Gene3D" id="3.40.50.1000">
    <property type="entry name" value="HAD superfamily/HAD-like"/>
    <property type="match status" value="1"/>
</dbReference>
<comment type="function">
    <text evidence="3">Probable phosphatase.</text>
</comment>
<evidence type="ECO:0000313" key="8">
    <source>
        <dbReference type="Proteomes" id="UP000440578"/>
    </source>
</evidence>
<dbReference type="NCBIfam" id="TIGR02251">
    <property type="entry name" value="HIF-SF_euk"/>
    <property type="match status" value="1"/>
</dbReference>
<evidence type="ECO:0000256" key="4">
    <source>
        <dbReference type="ARBA" id="ARBA00038355"/>
    </source>
</evidence>
<dbReference type="GO" id="GO:0005634">
    <property type="term" value="C:nucleus"/>
    <property type="evidence" value="ECO:0007669"/>
    <property type="project" value="UniProtKB-ARBA"/>
</dbReference>
<dbReference type="InterPro" id="IPR004274">
    <property type="entry name" value="FCP1_dom"/>
</dbReference>
<dbReference type="InterPro" id="IPR011948">
    <property type="entry name" value="Dullard_phosphatase"/>
</dbReference>
<dbReference type="Proteomes" id="UP000440578">
    <property type="component" value="Unassembled WGS sequence"/>
</dbReference>
<gene>
    <name evidence="7" type="primary">CTDSPL2</name>
    <name evidence="7" type="ORF">FJT64_017720</name>
</gene>
<dbReference type="FunFam" id="3.40.50.1000:FF:000015">
    <property type="entry name" value="CTD small phosphatase-like protein 2"/>
    <property type="match status" value="1"/>
</dbReference>
<dbReference type="EMBL" id="VIIS01000239">
    <property type="protein sequence ID" value="KAF0311465.1"/>
    <property type="molecule type" value="Genomic_DNA"/>
</dbReference>
<feature type="domain" description="FCP1 homology" evidence="6">
    <location>
        <begin position="141"/>
        <end position="300"/>
    </location>
</feature>
<evidence type="ECO:0000256" key="3">
    <source>
        <dbReference type="ARBA" id="ARBA00037324"/>
    </source>
</evidence>
<dbReference type="InterPro" id="IPR036412">
    <property type="entry name" value="HAD-like_sf"/>
</dbReference>
<evidence type="ECO:0000259" key="6">
    <source>
        <dbReference type="PROSITE" id="PS50969"/>
    </source>
</evidence>